<dbReference type="Pfam" id="PF00072">
    <property type="entry name" value="Response_reg"/>
    <property type="match status" value="1"/>
</dbReference>
<evidence type="ECO:0000256" key="3">
    <source>
        <dbReference type="PROSITE-ProRule" id="PRU00169"/>
    </source>
</evidence>
<name>A0A1M5LUM3_9FIRM</name>
<dbReference type="Gene3D" id="3.40.50.2300">
    <property type="match status" value="1"/>
</dbReference>
<protein>
    <recommendedName>
        <fullName evidence="1">Stage 0 sporulation protein A homolog</fullName>
    </recommendedName>
</protein>
<dbReference type="PANTHER" id="PTHR45228:SF4">
    <property type="entry name" value="LIPOPROTEIN"/>
    <property type="match status" value="1"/>
</dbReference>
<dbReference type="SUPFAM" id="SSF52172">
    <property type="entry name" value="CheY-like"/>
    <property type="match status" value="1"/>
</dbReference>
<dbReference type="CDD" id="cd00077">
    <property type="entry name" value="HDc"/>
    <property type="match status" value="1"/>
</dbReference>
<feature type="modified residue" description="4-aspartylphosphate" evidence="3">
    <location>
        <position position="52"/>
    </location>
</feature>
<dbReference type="InterPro" id="IPR001789">
    <property type="entry name" value="Sig_transdc_resp-reg_receiver"/>
</dbReference>
<dbReference type="EMBL" id="FQWY01000009">
    <property type="protein sequence ID" value="SHG68804.1"/>
    <property type="molecule type" value="Genomic_DNA"/>
</dbReference>
<dbReference type="GO" id="GO:0000160">
    <property type="term" value="P:phosphorelay signal transduction system"/>
    <property type="evidence" value="ECO:0007669"/>
    <property type="project" value="InterPro"/>
</dbReference>
<feature type="domain" description="Response regulatory" evidence="4">
    <location>
        <begin position="3"/>
        <end position="119"/>
    </location>
</feature>
<dbReference type="STRING" id="1123382.SAMN02745221_00752"/>
<dbReference type="InterPro" id="IPR011006">
    <property type="entry name" value="CheY-like_superfamily"/>
</dbReference>
<dbReference type="OrthoDB" id="9804747at2"/>
<accession>A0A1M5LUM3</accession>
<dbReference type="Pfam" id="PF01966">
    <property type="entry name" value="HD"/>
    <property type="match status" value="1"/>
</dbReference>
<organism evidence="5 6">
    <name type="scientific">Thermosyntropha lipolytica DSM 11003</name>
    <dbReference type="NCBI Taxonomy" id="1123382"/>
    <lineage>
        <taxon>Bacteria</taxon>
        <taxon>Bacillati</taxon>
        <taxon>Bacillota</taxon>
        <taxon>Clostridia</taxon>
        <taxon>Eubacteriales</taxon>
        <taxon>Syntrophomonadaceae</taxon>
        <taxon>Thermosyntropha</taxon>
    </lineage>
</organism>
<comment type="function">
    <text evidence="2">May play the central regulatory role in sporulation. It may be an element of the effector pathway responsible for the activation of sporulation genes in response to nutritional stress. Spo0A may act in concert with spo0H (a sigma factor) to control the expression of some genes that are critical to the sporulation process.</text>
</comment>
<evidence type="ECO:0000313" key="6">
    <source>
        <dbReference type="Proteomes" id="UP000242329"/>
    </source>
</evidence>
<dbReference type="InterPro" id="IPR006675">
    <property type="entry name" value="HDIG_dom"/>
</dbReference>
<evidence type="ECO:0000259" key="4">
    <source>
        <dbReference type="PROSITE" id="PS50110"/>
    </source>
</evidence>
<reference evidence="6" key="1">
    <citation type="submission" date="2016-11" db="EMBL/GenBank/DDBJ databases">
        <authorList>
            <person name="Varghese N."/>
            <person name="Submissions S."/>
        </authorList>
    </citation>
    <scope>NUCLEOTIDE SEQUENCE [LARGE SCALE GENOMIC DNA]</scope>
    <source>
        <strain evidence="6">DSM 11003</strain>
    </source>
</reference>
<keyword evidence="3" id="KW-0597">Phosphoprotein</keyword>
<gene>
    <name evidence="5" type="ORF">SAMN02745221_00752</name>
</gene>
<evidence type="ECO:0000256" key="2">
    <source>
        <dbReference type="ARBA" id="ARBA00024867"/>
    </source>
</evidence>
<dbReference type="SMART" id="SM00448">
    <property type="entry name" value="REC"/>
    <property type="match status" value="1"/>
</dbReference>
<dbReference type="SUPFAM" id="SSF109604">
    <property type="entry name" value="HD-domain/PDEase-like"/>
    <property type="match status" value="1"/>
</dbReference>
<sequence length="301" mass="34886">MAKILLVDDNALSCEVMEDVFKAWGHQVYKLFVGTGVYEFALKYKPDIVLLDVMLPGMNGFEVCKKLKEDAHTFPIPVIMLTVLDAVEDRIRAFDVGADAFITKPVNYNELKSMISSFLRRRENCRYFETRRAVVMSFLELIKFHNEDLYNHALKTAYYCEKIALLLNLSREKIEVLLDGAYLHDVGKLVERGKEHPEKGVEILKTLSMLNEIYPFIYSHHERMNGTGFPEKIKRESFTTELKILILVDEYLNLLGKEKDKKRTLDILGQKVKEGAFDENTYNALLQVLEDEEFWENLGIN</sequence>
<dbReference type="PANTHER" id="PTHR45228">
    <property type="entry name" value="CYCLIC DI-GMP PHOSPHODIESTERASE TM_0186-RELATED"/>
    <property type="match status" value="1"/>
</dbReference>
<dbReference type="Gene3D" id="1.10.3210.10">
    <property type="entry name" value="Hypothetical protein af1432"/>
    <property type="match status" value="1"/>
</dbReference>
<dbReference type="InterPro" id="IPR052020">
    <property type="entry name" value="Cyclic_di-GMP/3'3'-cGAMP_PDE"/>
</dbReference>
<dbReference type="Proteomes" id="UP000242329">
    <property type="component" value="Unassembled WGS sequence"/>
</dbReference>
<proteinExistence type="predicted"/>
<dbReference type="InterPro" id="IPR006674">
    <property type="entry name" value="HD_domain"/>
</dbReference>
<evidence type="ECO:0000313" key="5">
    <source>
        <dbReference type="EMBL" id="SHG68804.1"/>
    </source>
</evidence>
<dbReference type="PROSITE" id="PS50110">
    <property type="entry name" value="RESPONSE_REGULATORY"/>
    <property type="match status" value="1"/>
</dbReference>
<dbReference type="AlphaFoldDB" id="A0A1M5LUM3"/>
<dbReference type="SMART" id="SM00471">
    <property type="entry name" value="HDc"/>
    <property type="match status" value="1"/>
</dbReference>
<dbReference type="InterPro" id="IPR003607">
    <property type="entry name" value="HD/PDEase_dom"/>
</dbReference>
<evidence type="ECO:0000256" key="1">
    <source>
        <dbReference type="ARBA" id="ARBA00018672"/>
    </source>
</evidence>
<dbReference type="NCBIfam" id="TIGR00277">
    <property type="entry name" value="HDIG"/>
    <property type="match status" value="1"/>
</dbReference>
<dbReference type="RefSeq" id="WP_073090254.1">
    <property type="nucleotide sequence ID" value="NZ_FQWY01000009.1"/>
</dbReference>
<keyword evidence="6" id="KW-1185">Reference proteome</keyword>